<dbReference type="PANTHER" id="PTHR10286">
    <property type="entry name" value="INORGANIC PYROPHOSPHATASE"/>
    <property type="match status" value="1"/>
</dbReference>
<comment type="similarity">
    <text evidence="2">Belongs to the PPase family.</text>
</comment>
<dbReference type="SUPFAM" id="SSF50324">
    <property type="entry name" value="Inorganic pyrophosphatase"/>
    <property type="match status" value="1"/>
</dbReference>
<dbReference type="CDD" id="cd00412">
    <property type="entry name" value="pyrophosphatase"/>
    <property type="match status" value="1"/>
</dbReference>
<organism evidence="10 11">
    <name type="scientific">Rhodosorus marinus</name>
    <dbReference type="NCBI Taxonomy" id="101924"/>
    <lineage>
        <taxon>Eukaryota</taxon>
        <taxon>Rhodophyta</taxon>
        <taxon>Stylonematophyceae</taxon>
        <taxon>Stylonematales</taxon>
        <taxon>Stylonemataceae</taxon>
        <taxon>Rhodosorus</taxon>
    </lineage>
</organism>
<dbReference type="GO" id="GO:0004427">
    <property type="term" value="F:inorganic diphosphate phosphatase activity"/>
    <property type="evidence" value="ECO:0007669"/>
    <property type="project" value="UniProtKB-EC"/>
</dbReference>
<evidence type="ECO:0000313" key="10">
    <source>
        <dbReference type="EMBL" id="KAJ8904251.1"/>
    </source>
</evidence>
<dbReference type="EC" id="3.6.1.1" evidence="3"/>
<dbReference type="InterPro" id="IPR033391">
    <property type="entry name" value="FBPase_N"/>
</dbReference>
<dbReference type="InterPro" id="IPR028343">
    <property type="entry name" value="FBPtase"/>
</dbReference>
<keyword evidence="4" id="KW-0479">Metal-binding</keyword>
<name>A0AAV8UP18_9RHOD</name>
<dbReference type="FunFam" id="3.90.80.10:FF:000007">
    <property type="entry name" value="Inorganic pyrophosphatase, mitochondrial"/>
    <property type="match status" value="1"/>
</dbReference>
<proteinExistence type="inferred from homology"/>
<evidence type="ECO:0000313" key="11">
    <source>
        <dbReference type="Proteomes" id="UP001157974"/>
    </source>
</evidence>
<evidence type="ECO:0000256" key="1">
    <source>
        <dbReference type="ARBA" id="ARBA00001946"/>
    </source>
</evidence>
<sequence length="653" mass="71830">MVKRRKGSIVEEEATADKKSKMCLGNSEYSVVRGPASEGEIKFYFQKDGAGIINPLNDIPLFADKEKGILNMVVEIPKETNAKLELKTGDPLSPIIQDEKKGKKRYVHNVFPYKGYIWNYGCFPQTWENPTEVHMETGALGDGDPLDVCEIGSAIASVGEVKQVKVLGVLGMIDEGEMDWKVIVVDVNDPLAPLLNDVEDLKTMMPGLLHATFSWFRTYKIPDGKPINVFAFRENVQSAEYAMDIVKECHTSWQMVLDGKLKHKKVNPANTSLKNSFTITSEQAEEILTQSGNDMNGSAPSLGERQSSLLDLRTVPLPDFQADNKALAGKPMMTLKRFCMEMQRRFPHGSNDLSLLLTELGVAFKCIRSFLRDAPNAEFSTLLEFANTQMHASLAASGLCCMIFSSQYKTTMPIEEGSDQGNYIVVFNPLTGATGGTLGTIFSVYSRKSTAGSSGDSFDLLSRTGYEQVAAGYCIYASYTAFVLSMGYGTHIFLLDSISGHFVISQQHVKIPKTGPVYSINTAQLSNANEPIRKFVAECDEESSGKFYRYEDNVVANFHRVLTSGGVMMKAGPSGEDLATFLGMAAPLAYIARQAGGRASVGKRPVLELNSWNLDMAVPLYIGSADDVSRIEELFGETKLEILVDPDNHLRVE</sequence>
<dbReference type="GO" id="GO:0042132">
    <property type="term" value="F:fructose 1,6-bisphosphate 1-phosphatase activity"/>
    <property type="evidence" value="ECO:0007669"/>
    <property type="project" value="InterPro"/>
</dbReference>
<dbReference type="Proteomes" id="UP001157974">
    <property type="component" value="Unassembled WGS sequence"/>
</dbReference>
<comment type="caution">
    <text evidence="10">The sequence shown here is derived from an EMBL/GenBank/DDBJ whole genome shotgun (WGS) entry which is preliminary data.</text>
</comment>
<evidence type="ECO:0000259" key="9">
    <source>
        <dbReference type="Pfam" id="PF18913"/>
    </source>
</evidence>
<dbReference type="Pfam" id="PF00316">
    <property type="entry name" value="FBPase"/>
    <property type="match status" value="1"/>
</dbReference>
<evidence type="ECO:0000256" key="2">
    <source>
        <dbReference type="ARBA" id="ARBA00006220"/>
    </source>
</evidence>
<keyword evidence="6" id="KW-0460">Magnesium</keyword>
<dbReference type="Gene3D" id="3.30.540.10">
    <property type="entry name" value="Fructose-1,6-Bisphosphatase, subunit A, domain 1"/>
    <property type="match status" value="1"/>
</dbReference>
<dbReference type="EMBL" id="JAMWBK010000006">
    <property type="protein sequence ID" value="KAJ8904251.1"/>
    <property type="molecule type" value="Genomic_DNA"/>
</dbReference>
<dbReference type="AlphaFoldDB" id="A0AAV8UP18"/>
<keyword evidence="11" id="KW-1185">Reference proteome</keyword>
<keyword evidence="7" id="KW-0119">Carbohydrate metabolism</keyword>
<dbReference type="InterPro" id="IPR008162">
    <property type="entry name" value="Pyrophosphatase"/>
</dbReference>
<evidence type="ECO:0000256" key="4">
    <source>
        <dbReference type="ARBA" id="ARBA00022723"/>
    </source>
</evidence>
<dbReference type="Gene3D" id="3.90.80.10">
    <property type="entry name" value="Inorganic pyrophosphatase"/>
    <property type="match status" value="1"/>
</dbReference>
<comment type="similarity">
    <text evidence="7">Belongs to the FBPase class 1 family.</text>
</comment>
<protein>
    <recommendedName>
        <fullName evidence="3">inorganic diphosphatase</fullName>
        <ecNumber evidence="3">3.6.1.1</ecNumber>
    </recommendedName>
</protein>
<keyword evidence="5 7" id="KW-0378">Hydrolase</keyword>
<dbReference type="InterPro" id="IPR044015">
    <property type="entry name" value="FBPase_C_dom"/>
</dbReference>
<dbReference type="GO" id="GO:0005737">
    <property type="term" value="C:cytoplasm"/>
    <property type="evidence" value="ECO:0007669"/>
    <property type="project" value="InterPro"/>
</dbReference>
<evidence type="ECO:0000259" key="8">
    <source>
        <dbReference type="Pfam" id="PF00316"/>
    </source>
</evidence>
<dbReference type="Pfam" id="PF18913">
    <property type="entry name" value="FBPase_C"/>
    <property type="match status" value="1"/>
</dbReference>
<reference evidence="10 11" key="1">
    <citation type="journal article" date="2023" name="Nat. Commun.">
        <title>Origin of minicircular mitochondrial genomes in red algae.</title>
        <authorList>
            <person name="Lee Y."/>
            <person name="Cho C.H."/>
            <person name="Lee Y.M."/>
            <person name="Park S.I."/>
            <person name="Yang J.H."/>
            <person name="West J.A."/>
            <person name="Bhattacharya D."/>
            <person name="Yoon H.S."/>
        </authorList>
    </citation>
    <scope>NUCLEOTIDE SEQUENCE [LARGE SCALE GENOMIC DNA]</scope>
    <source>
        <strain evidence="10 11">CCMP1338</strain>
        <tissue evidence="10">Whole cell</tissue>
    </source>
</reference>
<dbReference type="PRINTS" id="PR00115">
    <property type="entry name" value="F16BPHPHTASE"/>
</dbReference>
<feature type="domain" description="Fructose-1-6-bisphosphatase class 1 C-terminal" evidence="9">
    <location>
        <begin position="511"/>
        <end position="634"/>
    </location>
</feature>
<feature type="domain" description="Fructose-1-6-bisphosphatase class I N-terminal" evidence="8">
    <location>
        <begin position="333"/>
        <end position="506"/>
    </location>
</feature>
<dbReference type="Gene3D" id="3.40.190.80">
    <property type="match status" value="1"/>
</dbReference>
<comment type="cofactor">
    <cofactor evidence="1">
        <name>Mg(2+)</name>
        <dbReference type="ChEBI" id="CHEBI:18420"/>
    </cofactor>
</comment>
<dbReference type="GO" id="GO:0000287">
    <property type="term" value="F:magnesium ion binding"/>
    <property type="evidence" value="ECO:0007669"/>
    <property type="project" value="InterPro"/>
</dbReference>
<evidence type="ECO:0000256" key="6">
    <source>
        <dbReference type="ARBA" id="ARBA00022842"/>
    </source>
</evidence>
<dbReference type="SUPFAM" id="SSF56655">
    <property type="entry name" value="Carbohydrate phosphatase"/>
    <property type="match status" value="1"/>
</dbReference>
<evidence type="ECO:0000256" key="3">
    <source>
        <dbReference type="ARBA" id="ARBA00012146"/>
    </source>
</evidence>
<gene>
    <name evidence="10" type="ORF">NDN08_000775</name>
</gene>
<dbReference type="GO" id="GO:0006796">
    <property type="term" value="P:phosphate-containing compound metabolic process"/>
    <property type="evidence" value="ECO:0007669"/>
    <property type="project" value="InterPro"/>
</dbReference>
<evidence type="ECO:0000256" key="5">
    <source>
        <dbReference type="ARBA" id="ARBA00022801"/>
    </source>
</evidence>
<accession>A0AAV8UP18</accession>
<evidence type="ECO:0000256" key="7">
    <source>
        <dbReference type="RuleBase" id="RU000508"/>
    </source>
</evidence>
<dbReference type="InterPro" id="IPR036649">
    <property type="entry name" value="Pyrophosphatase_sf"/>
</dbReference>
<dbReference type="PROSITE" id="PS00387">
    <property type="entry name" value="PPASE"/>
    <property type="match status" value="1"/>
</dbReference>
<dbReference type="Pfam" id="PF00719">
    <property type="entry name" value="Pyrophosphatase"/>
    <property type="match status" value="1"/>
</dbReference>